<evidence type="ECO:0000313" key="6">
    <source>
        <dbReference type="EnsemblMetazoa" id="GBRI021629-PA"/>
    </source>
</evidence>
<proteinExistence type="inferred from homology"/>
<accession>A0A1A9WJ14</accession>
<keyword evidence="5" id="KW-0472">Membrane</keyword>
<dbReference type="Proteomes" id="UP000091820">
    <property type="component" value="Unassembled WGS sequence"/>
</dbReference>
<dbReference type="GO" id="GO:0006606">
    <property type="term" value="P:protein import into nucleus"/>
    <property type="evidence" value="ECO:0007669"/>
    <property type="project" value="TreeGrafter"/>
</dbReference>
<dbReference type="InterPro" id="IPR007231">
    <property type="entry name" value="Nucleoporin_int_Nup93/Nic96"/>
</dbReference>
<evidence type="ECO:0000313" key="7">
    <source>
        <dbReference type="Proteomes" id="UP000091820"/>
    </source>
</evidence>
<dbReference type="EnsemblMetazoa" id="GBRI021629-RA">
    <property type="protein sequence ID" value="GBRI021629-PA"/>
    <property type="gene ID" value="GBRI021629"/>
</dbReference>
<keyword evidence="5" id="KW-0811">Translocation</keyword>
<dbReference type="GO" id="GO:0017056">
    <property type="term" value="F:structural constituent of nuclear pore"/>
    <property type="evidence" value="ECO:0007669"/>
    <property type="project" value="InterPro"/>
</dbReference>
<evidence type="ECO:0000256" key="5">
    <source>
        <dbReference type="RuleBase" id="RU364035"/>
    </source>
</evidence>
<protein>
    <recommendedName>
        <fullName evidence="5">Nuclear pore protein</fullName>
    </recommendedName>
</protein>
<keyword evidence="5" id="KW-0509">mRNA transport</keyword>
<keyword evidence="3 5" id="KW-0906">Nuclear pore complex</keyword>
<reference evidence="7" key="1">
    <citation type="submission" date="2014-03" db="EMBL/GenBank/DDBJ databases">
        <authorList>
            <person name="Aksoy S."/>
            <person name="Warren W."/>
            <person name="Wilson R.K."/>
        </authorList>
    </citation>
    <scope>NUCLEOTIDE SEQUENCE [LARGE SCALE GENOMIC DNA]</scope>
    <source>
        <strain evidence="7">IAEA</strain>
    </source>
</reference>
<organism evidence="6 7">
    <name type="scientific">Glossina brevipalpis</name>
    <dbReference type="NCBI Taxonomy" id="37001"/>
    <lineage>
        <taxon>Eukaryota</taxon>
        <taxon>Metazoa</taxon>
        <taxon>Ecdysozoa</taxon>
        <taxon>Arthropoda</taxon>
        <taxon>Hexapoda</taxon>
        <taxon>Insecta</taxon>
        <taxon>Pterygota</taxon>
        <taxon>Neoptera</taxon>
        <taxon>Endopterygota</taxon>
        <taxon>Diptera</taxon>
        <taxon>Brachycera</taxon>
        <taxon>Muscomorpha</taxon>
        <taxon>Hippoboscoidea</taxon>
        <taxon>Glossinidae</taxon>
        <taxon>Glossina</taxon>
    </lineage>
</organism>
<keyword evidence="4 5" id="KW-0539">Nucleus</keyword>
<dbReference type="Pfam" id="PF04097">
    <property type="entry name" value="Nic96"/>
    <property type="match status" value="1"/>
</dbReference>
<evidence type="ECO:0000256" key="1">
    <source>
        <dbReference type="ARBA" id="ARBA00004567"/>
    </source>
</evidence>
<evidence type="ECO:0000256" key="2">
    <source>
        <dbReference type="ARBA" id="ARBA00010186"/>
    </source>
</evidence>
<name>A0A1A9WJ14_9MUSC</name>
<dbReference type="PANTHER" id="PTHR11225:SF4">
    <property type="entry name" value="NUCLEAR PORE COMPLEX PROTEIN NUP93"/>
    <property type="match status" value="1"/>
</dbReference>
<keyword evidence="7" id="KW-1185">Reference proteome</keyword>
<dbReference type="STRING" id="37001.A0A1A9WJ14"/>
<dbReference type="VEuPathDB" id="VectorBase:GBRI021629"/>
<sequence length="122" mass="13739">MNWSHSSITTMNVHMALEILGNTKLVPFSMGELEETLNNFKRLGSEVSKVYSDILLAAMDILYSQYKILKGKDTGMLDSGSDSQLQHLCQRAKALTNMVATIPYRMHGDTNERLVQTEILMN</sequence>
<evidence type="ECO:0000256" key="4">
    <source>
        <dbReference type="ARBA" id="ARBA00023242"/>
    </source>
</evidence>
<evidence type="ECO:0000256" key="3">
    <source>
        <dbReference type="ARBA" id="ARBA00023132"/>
    </source>
</evidence>
<comment type="subcellular location">
    <subcellularLocation>
        <location evidence="1 5">Nucleus</location>
        <location evidence="1 5">Nuclear pore complex</location>
    </subcellularLocation>
</comment>
<comment type="similarity">
    <text evidence="2 5">Belongs to the nucleoporin interacting component (NIC) family.</text>
</comment>
<keyword evidence="5" id="KW-0813">Transport</keyword>
<keyword evidence="5" id="KW-0653">Protein transport</keyword>
<dbReference type="AlphaFoldDB" id="A0A1A9WJ14"/>
<reference evidence="6" key="2">
    <citation type="submission" date="2020-05" db="UniProtKB">
        <authorList>
            <consortium name="EnsemblMetazoa"/>
        </authorList>
    </citation>
    <scope>IDENTIFICATION</scope>
    <source>
        <strain evidence="6">IAEA</strain>
    </source>
</reference>
<dbReference type="GO" id="GO:0005643">
    <property type="term" value="C:nuclear pore"/>
    <property type="evidence" value="ECO:0007669"/>
    <property type="project" value="UniProtKB-SubCell"/>
</dbReference>
<dbReference type="PANTHER" id="PTHR11225">
    <property type="entry name" value="NUCLEAR PORE COMPLEX PROTEIN NUP93 NUCLEOPORIN NUP93 DEAD EYE PROTEIN"/>
    <property type="match status" value="1"/>
</dbReference>
<dbReference type="GO" id="GO:0016973">
    <property type="term" value="P:poly(A)+ mRNA export from nucleus"/>
    <property type="evidence" value="ECO:0007669"/>
    <property type="project" value="TreeGrafter"/>
</dbReference>